<dbReference type="AlphaFoldDB" id="I0KC18"/>
<dbReference type="OrthoDB" id="9797795at2"/>
<dbReference type="PANTHER" id="PTHR30160">
    <property type="entry name" value="TETRAACYLDISACCHARIDE 4'-KINASE-RELATED"/>
    <property type="match status" value="1"/>
</dbReference>
<dbReference type="KEGG" id="fae:FAES_3664"/>
<dbReference type="Pfam" id="PF01075">
    <property type="entry name" value="Glyco_transf_9"/>
    <property type="match status" value="1"/>
</dbReference>
<feature type="region of interest" description="Disordered" evidence="3">
    <location>
        <begin position="178"/>
        <end position="200"/>
    </location>
</feature>
<dbReference type="Proteomes" id="UP000011058">
    <property type="component" value="Chromosome"/>
</dbReference>
<protein>
    <submittedName>
        <fullName evidence="4">Glycosyl transferase family protein</fullName>
    </submittedName>
</protein>
<dbReference type="EMBL" id="HE796683">
    <property type="protein sequence ID" value="CCH01671.1"/>
    <property type="molecule type" value="Genomic_DNA"/>
</dbReference>
<organism evidence="4 5">
    <name type="scientific">Fibrella aestuarina BUZ 2</name>
    <dbReference type="NCBI Taxonomy" id="1166018"/>
    <lineage>
        <taxon>Bacteria</taxon>
        <taxon>Pseudomonadati</taxon>
        <taxon>Bacteroidota</taxon>
        <taxon>Cytophagia</taxon>
        <taxon>Cytophagales</taxon>
        <taxon>Spirosomataceae</taxon>
        <taxon>Fibrella</taxon>
    </lineage>
</organism>
<proteinExistence type="predicted"/>
<evidence type="ECO:0000256" key="1">
    <source>
        <dbReference type="ARBA" id="ARBA00022676"/>
    </source>
</evidence>
<evidence type="ECO:0000256" key="2">
    <source>
        <dbReference type="ARBA" id="ARBA00022679"/>
    </source>
</evidence>
<dbReference type="GO" id="GO:0009244">
    <property type="term" value="P:lipopolysaccharide core region biosynthetic process"/>
    <property type="evidence" value="ECO:0007669"/>
    <property type="project" value="TreeGrafter"/>
</dbReference>
<keyword evidence="5" id="KW-1185">Reference proteome</keyword>
<evidence type="ECO:0000313" key="4">
    <source>
        <dbReference type="EMBL" id="CCH01671.1"/>
    </source>
</evidence>
<dbReference type="eggNOG" id="COG0859">
    <property type="taxonomic scope" value="Bacteria"/>
</dbReference>
<reference evidence="4 5" key="1">
    <citation type="journal article" date="2012" name="J. Bacteriol.">
        <title>Genome Sequence of Fibrella aestuarina BUZ 2T, a Filamentous Marine Bacterium.</title>
        <authorList>
            <person name="Filippini M."/>
            <person name="Qi W."/>
            <person name="Blom J."/>
            <person name="Goesmann A."/>
            <person name="Smits T.H."/>
            <person name="Bagheri H.C."/>
        </authorList>
    </citation>
    <scope>NUCLEOTIDE SEQUENCE [LARGE SCALE GENOMIC DNA]</scope>
    <source>
        <strain evidence="5">BUZ 2T</strain>
    </source>
</reference>
<dbReference type="GO" id="GO:0005829">
    <property type="term" value="C:cytosol"/>
    <property type="evidence" value="ECO:0007669"/>
    <property type="project" value="TreeGrafter"/>
</dbReference>
<dbReference type="RefSeq" id="WP_015332770.1">
    <property type="nucleotide sequence ID" value="NC_020054.1"/>
</dbReference>
<dbReference type="InterPro" id="IPR051199">
    <property type="entry name" value="LPS_LOS_Heptosyltrfase"/>
</dbReference>
<dbReference type="Gene3D" id="3.40.50.2000">
    <property type="entry name" value="Glycogen Phosphorylase B"/>
    <property type="match status" value="1"/>
</dbReference>
<dbReference type="GO" id="GO:0008713">
    <property type="term" value="F:ADP-heptose-lipopolysaccharide heptosyltransferase activity"/>
    <property type="evidence" value="ECO:0007669"/>
    <property type="project" value="TreeGrafter"/>
</dbReference>
<dbReference type="PANTHER" id="PTHR30160:SF1">
    <property type="entry name" value="LIPOPOLYSACCHARIDE 1,2-N-ACETYLGLUCOSAMINETRANSFERASE-RELATED"/>
    <property type="match status" value="1"/>
</dbReference>
<dbReference type="HOGENOM" id="CLU_1228409_0_0_10"/>
<dbReference type="STRING" id="1166018.FAES_3664"/>
<dbReference type="SUPFAM" id="SSF53756">
    <property type="entry name" value="UDP-Glycosyltransferase/glycogen phosphorylase"/>
    <property type="match status" value="1"/>
</dbReference>
<evidence type="ECO:0000256" key="3">
    <source>
        <dbReference type="SAM" id="MobiDB-lite"/>
    </source>
</evidence>
<keyword evidence="1" id="KW-0328">Glycosyltransferase</keyword>
<gene>
    <name evidence="4" type="ORF">FAES_3664</name>
</gene>
<evidence type="ECO:0000313" key="5">
    <source>
        <dbReference type="Proteomes" id="UP000011058"/>
    </source>
</evidence>
<accession>I0KC18</accession>
<sequence>MTDWTPNPDVLLAHSHDTDRYLALLETAGSQRPAGARLSLCLSEADRHMAHWLLALHRIDLTLPWLVLHPGVSDEKSGYSARYVAEAAQTLIREHGYQLILTGSAAERSFADAVAQHLTGRVVNLTGQLALGPLTALLAEAPLLLTSNRGPVHMAAALQTPVVVMAVDATTVPTPLPQPLPVATDVPSSSHTRHTVRQSLPPGVPLQRLVDAVLALVTSQKSVVC</sequence>
<keyword evidence="2 4" id="KW-0808">Transferase</keyword>
<name>I0KC18_9BACT</name>
<dbReference type="InterPro" id="IPR002201">
    <property type="entry name" value="Glyco_trans_9"/>
</dbReference>